<reference evidence="5" key="2">
    <citation type="submission" date="2023-01" db="EMBL/GenBank/DDBJ databases">
        <title>Draft genome sequence of Portibacter lacus strain NBRC 108769.</title>
        <authorList>
            <person name="Sun Q."/>
            <person name="Mori K."/>
        </authorList>
    </citation>
    <scope>NUCLEOTIDE SEQUENCE</scope>
    <source>
        <strain evidence="5">NBRC 108769</strain>
    </source>
</reference>
<evidence type="ECO:0000313" key="5">
    <source>
        <dbReference type="EMBL" id="GLR16266.1"/>
    </source>
</evidence>
<dbReference type="EMBL" id="BSOH01000005">
    <property type="protein sequence ID" value="GLR16266.1"/>
    <property type="molecule type" value="Genomic_DNA"/>
</dbReference>
<dbReference type="InterPro" id="IPR002541">
    <property type="entry name" value="Cyt_c_assembly"/>
</dbReference>
<evidence type="ECO:0000256" key="2">
    <source>
        <dbReference type="ARBA" id="ARBA00022748"/>
    </source>
</evidence>
<accession>A0AA37SP25</accession>
<evidence type="ECO:0000313" key="6">
    <source>
        <dbReference type="Proteomes" id="UP001156666"/>
    </source>
</evidence>
<comment type="caution">
    <text evidence="5">The sequence shown here is derived from an EMBL/GenBank/DDBJ whole genome shotgun (WGS) entry which is preliminary data.</text>
</comment>
<dbReference type="PANTHER" id="PTHR43653:SF1">
    <property type="entry name" value="CYTOCHROME C-TYPE BIOGENESIS PROTEIN CCMF"/>
    <property type="match status" value="1"/>
</dbReference>
<feature type="transmembrane region" description="Helical" evidence="3">
    <location>
        <begin position="525"/>
        <end position="545"/>
    </location>
</feature>
<proteinExistence type="inferred from homology"/>
<feature type="transmembrane region" description="Helical" evidence="3">
    <location>
        <begin position="901"/>
        <end position="922"/>
    </location>
</feature>
<keyword evidence="3" id="KW-0472">Membrane</keyword>
<name>A0AA37SP25_9BACT</name>
<protein>
    <recommendedName>
        <fullName evidence="4">Cytochrome c assembly protein domain-containing protein</fullName>
    </recommendedName>
</protein>
<feature type="transmembrane region" description="Helical" evidence="3">
    <location>
        <begin position="243"/>
        <end position="263"/>
    </location>
</feature>
<feature type="transmembrane region" description="Helical" evidence="3">
    <location>
        <begin position="346"/>
        <end position="364"/>
    </location>
</feature>
<keyword evidence="3" id="KW-1133">Transmembrane helix</keyword>
<feature type="transmembrane region" description="Helical" evidence="3">
    <location>
        <begin position="466"/>
        <end position="487"/>
    </location>
</feature>
<dbReference type="Proteomes" id="UP001156666">
    <property type="component" value="Unassembled WGS sequence"/>
</dbReference>
<dbReference type="GO" id="GO:0017004">
    <property type="term" value="P:cytochrome complex assembly"/>
    <property type="evidence" value="ECO:0007669"/>
    <property type="project" value="UniProtKB-KW"/>
</dbReference>
<feature type="transmembrane region" description="Helical" evidence="3">
    <location>
        <begin position="309"/>
        <end position="326"/>
    </location>
</feature>
<dbReference type="PRINTS" id="PR01410">
    <property type="entry name" value="CCBIOGENESIS"/>
</dbReference>
<dbReference type="RefSeq" id="WP_235293067.1">
    <property type="nucleotide sequence ID" value="NZ_BSOH01000005.1"/>
</dbReference>
<keyword evidence="3" id="KW-0812">Transmembrane</keyword>
<dbReference type="GO" id="GO:0016020">
    <property type="term" value="C:membrane"/>
    <property type="evidence" value="ECO:0007669"/>
    <property type="project" value="InterPro"/>
</dbReference>
<feature type="transmembrane region" description="Helical" evidence="3">
    <location>
        <begin position="56"/>
        <end position="75"/>
    </location>
</feature>
<dbReference type="PANTHER" id="PTHR43653">
    <property type="entry name" value="CYTOCHROME C ASSEMBLY PROTEIN-RELATED"/>
    <property type="match status" value="1"/>
</dbReference>
<feature type="domain" description="Cytochrome c assembly protein" evidence="4">
    <location>
        <begin position="105"/>
        <end position="328"/>
    </location>
</feature>
<dbReference type="InterPro" id="IPR003567">
    <property type="entry name" value="Cyt_c_biogenesis"/>
</dbReference>
<dbReference type="GO" id="GO:0020037">
    <property type="term" value="F:heme binding"/>
    <property type="evidence" value="ECO:0007669"/>
    <property type="project" value="InterPro"/>
</dbReference>
<evidence type="ECO:0000259" key="4">
    <source>
        <dbReference type="Pfam" id="PF01578"/>
    </source>
</evidence>
<gene>
    <name evidence="5" type="ORF">GCM10007940_08810</name>
</gene>
<feature type="transmembrane region" description="Helical" evidence="3">
    <location>
        <begin position="210"/>
        <end position="231"/>
    </location>
</feature>
<feature type="transmembrane region" description="Helical" evidence="3">
    <location>
        <begin position="493"/>
        <end position="513"/>
    </location>
</feature>
<dbReference type="Pfam" id="PF01578">
    <property type="entry name" value="Cytochrom_C_asm"/>
    <property type="match status" value="1"/>
</dbReference>
<dbReference type="GO" id="GO:0015232">
    <property type="term" value="F:heme transmembrane transporter activity"/>
    <property type="evidence" value="ECO:0007669"/>
    <property type="project" value="InterPro"/>
</dbReference>
<evidence type="ECO:0000256" key="3">
    <source>
        <dbReference type="SAM" id="Phobius"/>
    </source>
</evidence>
<organism evidence="5 6">
    <name type="scientific">Portibacter lacus</name>
    <dbReference type="NCBI Taxonomy" id="1099794"/>
    <lineage>
        <taxon>Bacteria</taxon>
        <taxon>Pseudomonadati</taxon>
        <taxon>Bacteroidota</taxon>
        <taxon>Saprospiria</taxon>
        <taxon>Saprospirales</taxon>
        <taxon>Haliscomenobacteraceae</taxon>
        <taxon>Portibacter</taxon>
    </lineage>
</organism>
<sequence length="935" mass="106528">MQEIQYFGEHLWPKNIGHFLIILGFVSAIFSSFTYFKATNNVEESKAWKTLGRIGFLAHTVSVLGIITILFYIMVNHYYEYAYVSQHVNDFLPMKYIASAFWEGQEGSFLLWMFWHVVLGCIIMFNGKKWEAPVLSILALVEVVLISMILGIQFEIGETLVKIGSNPLLLFRDTMDIPLFQNADYVSLLSGSGLNPLLQNYWMTIHPPTLFLGFASTVVPFCFAIAGFWLKEPQAWIKPTLKWTLFSGGILGIGILMGGAWAYEALSFGGYWAWDPVENMSLVPWLIMVAAVHSLLITNSTGRGVKSSFILLCLSFVMILYSTFLTRSGVLGETSVHAFTEMGLENQLLLLIIVFTAIPLFVYLKNRKIITKQPDDKINSREFWMFIGAIILLFSSILITASTSLPIYNKIAELFDPDFVGLVINEPIQHYNKNQIWIAVFIVLLSSLAQFLRYNGRITDSFKKKLKKHAVISIIGTLVLTFVVNMWLQIESVPYFVLMVAGVFGIVSNIDYFMGFNKFQWKNSASFCSHLGFSIMLVGILASGVNKRHISNNEFVFRDIMEDESLNKKVTLLKEKPIFMNGYWVQWTGDTLVNNERTYDISFTKVDSNNLILEEFHINPVSVYSNDKTEIVAFNPSTKHYLHKDIFTHIAGLPAQLMKMEFSKEMEDTLNYAPQMITTESPFISDTLDIEIIGIDYNPVHKDYEPKENDLAVGFDLKVTDKLNPDEVFNIKPVVVLRGAVVYKYYEEINDLNMRIRINESFFERFFTIEQDVEYEEIVMKEGDIIELGDLSLKHLGFNKTPDNKAYRKEDDDIAIGSKLEFISNGKKVELEPVYLIRGSRQSSVKDYDPESGIHAKFTSIDPKTGNLTFQIAKDERDQFEVPLEIANNVPRSDIIVIESIVFPGINLFWLGSIMMLIGMLIGMGIRMRNKKAVA</sequence>
<feature type="transmembrane region" description="Helical" evidence="3">
    <location>
        <begin position="16"/>
        <end position="36"/>
    </location>
</feature>
<feature type="transmembrane region" description="Helical" evidence="3">
    <location>
        <begin position="109"/>
        <end position="127"/>
    </location>
</feature>
<feature type="transmembrane region" description="Helical" evidence="3">
    <location>
        <begin position="436"/>
        <end position="454"/>
    </location>
</feature>
<reference evidence="5" key="1">
    <citation type="journal article" date="2014" name="Int. J. Syst. Evol. Microbiol.">
        <title>Complete genome sequence of Corynebacterium casei LMG S-19264T (=DSM 44701T), isolated from a smear-ripened cheese.</title>
        <authorList>
            <consortium name="US DOE Joint Genome Institute (JGI-PGF)"/>
            <person name="Walter F."/>
            <person name="Albersmeier A."/>
            <person name="Kalinowski J."/>
            <person name="Ruckert C."/>
        </authorList>
    </citation>
    <scope>NUCLEOTIDE SEQUENCE</scope>
    <source>
        <strain evidence="5">NBRC 108769</strain>
    </source>
</reference>
<keyword evidence="2" id="KW-0201">Cytochrome c-type biogenesis</keyword>
<feature type="transmembrane region" description="Helical" evidence="3">
    <location>
        <begin position="384"/>
        <end position="408"/>
    </location>
</feature>
<feature type="transmembrane region" description="Helical" evidence="3">
    <location>
        <begin position="283"/>
        <end position="302"/>
    </location>
</feature>
<evidence type="ECO:0000256" key="1">
    <source>
        <dbReference type="ARBA" id="ARBA00009186"/>
    </source>
</evidence>
<comment type="similarity">
    <text evidence="1">Belongs to the CcmF/CycK/Ccl1/NrfE/CcsA family.</text>
</comment>
<feature type="transmembrane region" description="Helical" evidence="3">
    <location>
        <begin position="134"/>
        <end position="154"/>
    </location>
</feature>
<keyword evidence="6" id="KW-1185">Reference proteome</keyword>
<dbReference type="AlphaFoldDB" id="A0AA37SP25"/>